<organism evidence="2">
    <name type="scientific">mine drainage metagenome</name>
    <dbReference type="NCBI Taxonomy" id="410659"/>
    <lineage>
        <taxon>unclassified sequences</taxon>
        <taxon>metagenomes</taxon>
        <taxon>ecological metagenomes</taxon>
    </lineage>
</organism>
<evidence type="ECO:0000313" key="2">
    <source>
        <dbReference type="EMBL" id="OIQ99811.1"/>
    </source>
</evidence>
<comment type="caution">
    <text evidence="2">The sequence shown here is derived from an EMBL/GenBank/DDBJ whole genome shotgun (WGS) entry which is preliminary data.</text>
</comment>
<gene>
    <name evidence="2" type="ORF">GALL_182080</name>
</gene>
<protein>
    <submittedName>
        <fullName evidence="2">Uncharacterized protein</fullName>
    </submittedName>
</protein>
<name>A0A1J5SDQ6_9ZZZZ</name>
<sequence length="111" mass="12241">MSNTAPRKPAVRKSPVVRKPVSAKVAAKPDKKQKKKADPKVKVVRDSFTMPQTDYDLIAALKQKALKAGLHVKKSELLRASLQAFAKLNAAQLKRAITSLEKIKTGRPKKD</sequence>
<dbReference type="AlphaFoldDB" id="A0A1J5SDQ6"/>
<proteinExistence type="predicted"/>
<reference evidence="2" key="1">
    <citation type="submission" date="2016-10" db="EMBL/GenBank/DDBJ databases">
        <title>Sequence of Gallionella enrichment culture.</title>
        <authorList>
            <person name="Poehlein A."/>
            <person name="Muehling M."/>
            <person name="Daniel R."/>
        </authorList>
    </citation>
    <scope>NUCLEOTIDE SEQUENCE</scope>
</reference>
<evidence type="ECO:0000256" key="1">
    <source>
        <dbReference type="SAM" id="MobiDB-lite"/>
    </source>
</evidence>
<accession>A0A1J5SDQ6</accession>
<dbReference type="EMBL" id="MLJW01000102">
    <property type="protein sequence ID" value="OIQ99811.1"/>
    <property type="molecule type" value="Genomic_DNA"/>
</dbReference>
<feature type="region of interest" description="Disordered" evidence="1">
    <location>
        <begin position="1"/>
        <end position="42"/>
    </location>
</feature>